<proteinExistence type="predicted"/>
<feature type="compositionally biased region" description="Basic residues" evidence="1">
    <location>
        <begin position="32"/>
        <end position="41"/>
    </location>
</feature>
<gene>
    <name evidence="2" type="ORF">PCOR1329_LOCUS56774</name>
</gene>
<keyword evidence="3" id="KW-1185">Reference proteome</keyword>
<reference evidence="2" key="1">
    <citation type="submission" date="2023-10" db="EMBL/GenBank/DDBJ databases">
        <authorList>
            <person name="Chen Y."/>
            <person name="Shah S."/>
            <person name="Dougan E. K."/>
            <person name="Thang M."/>
            <person name="Chan C."/>
        </authorList>
    </citation>
    <scope>NUCLEOTIDE SEQUENCE [LARGE SCALE GENOMIC DNA]</scope>
</reference>
<comment type="caution">
    <text evidence="2">The sequence shown here is derived from an EMBL/GenBank/DDBJ whole genome shotgun (WGS) entry which is preliminary data.</text>
</comment>
<evidence type="ECO:0000313" key="3">
    <source>
        <dbReference type="Proteomes" id="UP001189429"/>
    </source>
</evidence>
<evidence type="ECO:0000256" key="1">
    <source>
        <dbReference type="SAM" id="MobiDB-lite"/>
    </source>
</evidence>
<evidence type="ECO:0000313" key="2">
    <source>
        <dbReference type="EMBL" id="CAK0870755.1"/>
    </source>
</evidence>
<feature type="non-terminal residue" evidence="2">
    <location>
        <position position="1"/>
    </location>
</feature>
<name>A0ABN9VCF4_9DINO</name>
<organism evidence="2 3">
    <name type="scientific">Prorocentrum cordatum</name>
    <dbReference type="NCBI Taxonomy" id="2364126"/>
    <lineage>
        <taxon>Eukaryota</taxon>
        <taxon>Sar</taxon>
        <taxon>Alveolata</taxon>
        <taxon>Dinophyceae</taxon>
        <taxon>Prorocentrales</taxon>
        <taxon>Prorocentraceae</taxon>
        <taxon>Prorocentrum</taxon>
    </lineage>
</organism>
<dbReference type="Proteomes" id="UP001189429">
    <property type="component" value="Unassembled WGS sequence"/>
</dbReference>
<feature type="region of interest" description="Disordered" evidence="1">
    <location>
        <begin position="1"/>
        <end position="41"/>
    </location>
</feature>
<dbReference type="EMBL" id="CAUYUJ010016993">
    <property type="protein sequence ID" value="CAK0870755.1"/>
    <property type="molecule type" value="Genomic_DNA"/>
</dbReference>
<sequence length="244" mass="26007">SRELEASCPQGFSEGNKAPKEGNVARTARPPLRGRRPCSSRRRAASASLAWSSAPYVAKSRIVASACSACRAAKPRSCRHSRSLASNSCCSSVSSLCWRASARGSAASGAAKLGAAAGPAARPRCDRRSASLRFSSARASSSCWEDLRRALHCDACACSSCTCRRRSWTRVLPPSNGVPVVGERLEALSVLHRRLHEPLCQEVVLVPQQLDATRGLSLRPHFGEASLQAANLARERDVLGLRSG</sequence>
<protein>
    <submittedName>
        <fullName evidence="2">Uncharacterized protein</fullName>
    </submittedName>
</protein>
<accession>A0ABN9VCF4</accession>